<dbReference type="GO" id="GO:0016413">
    <property type="term" value="F:O-acetyltransferase activity"/>
    <property type="evidence" value="ECO:0007669"/>
    <property type="project" value="TreeGrafter"/>
</dbReference>
<feature type="transmembrane region" description="Helical" evidence="8">
    <location>
        <begin position="220"/>
        <end position="237"/>
    </location>
</feature>
<sequence length="472" mass="52304">MECDDRLEEADDRHLSASAFVGDLAARRTVLLPTDHGTMSTATATSVRGKPTTVTTESGAAGRPQPSRPYLHQVNLFRILTFACVIAVHVIDRSSDPNNVSANGAMVLLHFPREAFFTLTGFVLIYQYADRSFDAPHFWRRRFALVGIPYVIWSVFYWGYSVVAGIHQESVAGAIRRLAVELATGEAWYQLYFLLVSMQIYLLFPLLLRFVRWTAGHHRWVLGTSAFVQLGMLWALTHPPTLTGMPAQLWNHLYVTVLPYQFYILFGAVAAWHIGTVDRAVRRFGPLLIVGTLLGAAGAEWLYRRAVAGGTTPWQADNVFNPYMAVYFLALIVGLYTVSTWWSWLRPKYRIVGRISRYGADRSFAVFLMHPIVLELLIPLYPRLHDAVGAAGATVLLFVAVLAVTLAVVGAVRHAPGSIYLTGRARIDGPIPLVRRLRSIGPASPRRVTALDTGHALSESYGRQSSAEAPAA</sequence>
<evidence type="ECO:0000256" key="4">
    <source>
        <dbReference type="ARBA" id="ARBA00022692"/>
    </source>
</evidence>
<feature type="transmembrane region" description="Helical" evidence="8">
    <location>
        <begin position="187"/>
        <end position="208"/>
    </location>
</feature>
<dbReference type="GO" id="GO:0009246">
    <property type="term" value="P:enterobacterial common antigen biosynthetic process"/>
    <property type="evidence" value="ECO:0007669"/>
    <property type="project" value="TreeGrafter"/>
</dbReference>
<evidence type="ECO:0000256" key="3">
    <source>
        <dbReference type="ARBA" id="ARBA00022475"/>
    </source>
</evidence>
<comment type="similarity">
    <text evidence="2">Belongs to the acyltransferase 3 family.</text>
</comment>
<comment type="caution">
    <text evidence="10">The sequence shown here is derived from an EMBL/GenBank/DDBJ whole genome shotgun (WGS) entry which is preliminary data.</text>
</comment>
<keyword evidence="4 8" id="KW-0812">Transmembrane</keyword>
<accession>A0A2S6A774</accession>
<protein>
    <submittedName>
        <fullName evidence="10">Acyltransferase</fullName>
    </submittedName>
</protein>
<feature type="compositionally biased region" description="Polar residues" evidence="7">
    <location>
        <begin position="40"/>
        <end position="58"/>
    </location>
</feature>
<dbReference type="Pfam" id="PF01757">
    <property type="entry name" value="Acyl_transf_3"/>
    <property type="match status" value="1"/>
</dbReference>
<dbReference type="AlphaFoldDB" id="A0A2S6A774"/>
<dbReference type="InterPro" id="IPR002656">
    <property type="entry name" value="Acyl_transf_3_dom"/>
</dbReference>
<keyword evidence="6 8" id="KW-0472">Membrane</keyword>
<feature type="transmembrane region" description="Helical" evidence="8">
    <location>
        <begin position="364"/>
        <end position="381"/>
    </location>
</feature>
<evidence type="ECO:0000256" key="8">
    <source>
        <dbReference type="SAM" id="Phobius"/>
    </source>
</evidence>
<keyword evidence="5 8" id="KW-1133">Transmembrane helix</keyword>
<dbReference type="Proteomes" id="UP000238356">
    <property type="component" value="Unassembled WGS sequence"/>
</dbReference>
<feature type="transmembrane region" description="Helical" evidence="8">
    <location>
        <begin position="284"/>
        <end position="303"/>
    </location>
</feature>
<feature type="transmembrane region" description="Helical" evidence="8">
    <location>
        <begin position="141"/>
        <end position="160"/>
    </location>
</feature>
<keyword evidence="10" id="KW-0012">Acyltransferase</keyword>
<proteinExistence type="inferred from homology"/>
<feature type="region of interest" description="Disordered" evidence="7">
    <location>
        <begin position="40"/>
        <end position="65"/>
    </location>
</feature>
<organism evidence="10 11">
    <name type="scientific">Nocardia nova</name>
    <dbReference type="NCBI Taxonomy" id="37330"/>
    <lineage>
        <taxon>Bacteria</taxon>
        <taxon>Bacillati</taxon>
        <taxon>Actinomycetota</taxon>
        <taxon>Actinomycetes</taxon>
        <taxon>Mycobacteriales</taxon>
        <taxon>Nocardiaceae</taxon>
        <taxon>Nocardia</taxon>
    </lineage>
</organism>
<dbReference type="PANTHER" id="PTHR40074">
    <property type="entry name" value="O-ACETYLTRANSFERASE WECH"/>
    <property type="match status" value="1"/>
</dbReference>
<dbReference type="PANTHER" id="PTHR40074:SF2">
    <property type="entry name" value="O-ACETYLTRANSFERASE WECH"/>
    <property type="match status" value="1"/>
</dbReference>
<keyword evidence="10" id="KW-0808">Transferase</keyword>
<feature type="domain" description="Acyltransferase 3" evidence="9">
    <location>
        <begin position="72"/>
        <end position="408"/>
    </location>
</feature>
<evidence type="ECO:0000256" key="7">
    <source>
        <dbReference type="SAM" id="MobiDB-lite"/>
    </source>
</evidence>
<feature type="transmembrane region" description="Helical" evidence="8">
    <location>
        <begin position="249"/>
        <end position="272"/>
    </location>
</feature>
<name>A0A2S6A774_9NOCA</name>
<evidence type="ECO:0000256" key="5">
    <source>
        <dbReference type="ARBA" id="ARBA00022989"/>
    </source>
</evidence>
<evidence type="ECO:0000313" key="10">
    <source>
        <dbReference type="EMBL" id="PPJ28590.1"/>
    </source>
</evidence>
<evidence type="ECO:0000256" key="6">
    <source>
        <dbReference type="ARBA" id="ARBA00023136"/>
    </source>
</evidence>
<gene>
    <name evidence="10" type="ORF">C5F51_13525</name>
</gene>
<keyword evidence="11" id="KW-1185">Reference proteome</keyword>
<dbReference type="EMBL" id="PSZD01000007">
    <property type="protein sequence ID" value="PPJ28590.1"/>
    <property type="molecule type" value="Genomic_DNA"/>
</dbReference>
<feature type="transmembrane region" description="Helical" evidence="8">
    <location>
        <begin position="111"/>
        <end position="129"/>
    </location>
</feature>
<evidence type="ECO:0000256" key="1">
    <source>
        <dbReference type="ARBA" id="ARBA00004651"/>
    </source>
</evidence>
<evidence type="ECO:0000259" key="9">
    <source>
        <dbReference type="Pfam" id="PF01757"/>
    </source>
</evidence>
<dbReference type="GO" id="GO:0005886">
    <property type="term" value="C:plasma membrane"/>
    <property type="evidence" value="ECO:0007669"/>
    <property type="project" value="UniProtKB-SubCell"/>
</dbReference>
<evidence type="ECO:0000256" key="2">
    <source>
        <dbReference type="ARBA" id="ARBA00007400"/>
    </source>
</evidence>
<feature type="transmembrane region" description="Helical" evidence="8">
    <location>
        <begin position="387"/>
        <end position="412"/>
    </location>
</feature>
<feature type="transmembrane region" description="Helical" evidence="8">
    <location>
        <begin position="323"/>
        <end position="344"/>
    </location>
</feature>
<comment type="subcellular location">
    <subcellularLocation>
        <location evidence="1">Cell membrane</location>
        <topology evidence="1">Multi-pass membrane protein</topology>
    </subcellularLocation>
</comment>
<evidence type="ECO:0000313" key="11">
    <source>
        <dbReference type="Proteomes" id="UP000238356"/>
    </source>
</evidence>
<keyword evidence="3" id="KW-1003">Cell membrane</keyword>
<feature type="transmembrane region" description="Helical" evidence="8">
    <location>
        <begin position="75"/>
        <end position="91"/>
    </location>
</feature>
<reference evidence="10 11" key="1">
    <citation type="submission" date="2018-02" db="EMBL/GenBank/DDBJ databases">
        <title>8 Nocardia nova and 1 Nocardia cyriacigeorgica strain used for evolution to TMP-SMX.</title>
        <authorList>
            <person name="Mehta H."/>
            <person name="Weng J."/>
            <person name="Shamoo Y."/>
        </authorList>
    </citation>
    <scope>NUCLEOTIDE SEQUENCE [LARGE SCALE GENOMIC DNA]</scope>
    <source>
        <strain evidence="10 11">BAA2227</strain>
    </source>
</reference>